<gene>
    <name evidence="1" type="ORF">ILEXP_LOCUS38109</name>
</gene>
<reference evidence="1 2" key="1">
    <citation type="submission" date="2024-02" db="EMBL/GenBank/DDBJ databases">
        <authorList>
            <person name="Vignale AGUSTIN F."/>
            <person name="Sosa J E."/>
            <person name="Modenutti C."/>
        </authorList>
    </citation>
    <scope>NUCLEOTIDE SEQUENCE [LARGE SCALE GENOMIC DNA]</scope>
</reference>
<feature type="non-terminal residue" evidence="1">
    <location>
        <position position="143"/>
    </location>
</feature>
<dbReference type="Proteomes" id="UP001642360">
    <property type="component" value="Unassembled WGS sequence"/>
</dbReference>
<dbReference type="EMBL" id="CAUOFW020005136">
    <property type="protein sequence ID" value="CAK9168699.1"/>
    <property type="molecule type" value="Genomic_DNA"/>
</dbReference>
<name>A0ABC8THC1_9AQUA</name>
<evidence type="ECO:0000313" key="1">
    <source>
        <dbReference type="EMBL" id="CAK9168699.1"/>
    </source>
</evidence>
<sequence>MAFHVACPITCRRICYCSLGFPKNLQSEKARNAFVEEISRVEEFLKDPWLIRAREQNGTVQVKVPKVVVAPPPPVVPAVADGGGAGGGGDGDELLSAKTKRAAIQRKAAAASIVAEDYARRFESGDLVVDCGVTDDKSVKSGV</sequence>
<protein>
    <submittedName>
        <fullName evidence="1">Uncharacterized protein</fullName>
    </submittedName>
</protein>
<keyword evidence="2" id="KW-1185">Reference proteome</keyword>
<organism evidence="1 2">
    <name type="scientific">Ilex paraguariensis</name>
    <name type="common">yerba mate</name>
    <dbReference type="NCBI Taxonomy" id="185542"/>
    <lineage>
        <taxon>Eukaryota</taxon>
        <taxon>Viridiplantae</taxon>
        <taxon>Streptophyta</taxon>
        <taxon>Embryophyta</taxon>
        <taxon>Tracheophyta</taxon>
        <taxon>Spermatophyta</taxon>
        <taxon>Magnoliopsida</taxon>
        <taxon>eudicotyledons</taxon>
        <taxon>Gunneridae</taxon>
        <taxon>Pentapetalae</taxon>
        <taxon>asterids</taxon>
        <taxon>campanulids</taxon>
        <taxon>Aquifoliales</taxon>
        <taxon>Aquifoliaceae</taxon>
        <taxon>Ilex</taxon>
    </lineage>
</organism>
<proteinExistence type="predicted"/>
<comment type="caution">
    <text evidence="1">The sequence shown here is derived from an EMBL/GenBank/DDBJ whole genome shotgun (WGS) entry which is preliminary data.</text>
</comment>
<dbReference type="AlphaFoldDB" id="A0ABC8THC1"/>
<evidence type="ECO:0000313" key="2">
    <source>
        <dbReference type="Proteomes" id="UP001642360"/>
    </source>
</evidence>
<accession>A0ABC8THC1</accession>